<keyword evidence="11" id="KW-0486">Methionine biosynthesis</keyword>
<evidence type="ECO:0000313" key="15">
    <source>
        <dbReference type="Proteomes" id="UP001589818"/>
    </source>
</evidence>
<dbReference type="Pfam" id="PF08267">
    <property type="entry name" value="Meth_synt_1"/>
    <property type="match status" value="1"/>
</dbReference>
<evidence type="ECO:0000256" key="7">
    <source>
        <dbReference type="ARBA" id="ARBA00022605"/>
    </source>
</evidence>
<dbReference type="InterPro" id="IPR038071">
    <property type="entry name" value="UROD/MetE-like_sf"/>
</dbReference>
<dbReference type="InterPro" id="IPR002629">
    <property type="entry name" value="Met_Synth_C/arc"/>
</dbReference>
<gene>
    <name evidence="14" type="ORF">ACFFJ8_12935</name>
</gene>
<name>A0ABV6J8Q3_9BACL</name>
<evidence type="ECO:0000259" key="12">
    <source>
        <dbReference type="Pfam" id="PF01717"/>
    </source>
</evidence>
<reference evidence="14 15" key="1">
    <citation type="submission" date="2024-09" db="EMBL/GenBank/DDBJ databases">
        <authorList>
            <person name="Sun Q."/>
            <person name="Mori K."/>
        </authorList>
    </citation>
    <scope>NUCLEOTIDE SEQUENCE [LARGE SCALE GENOMIC DNA]</scope>
    <source>
        <strain evidence="14 15">CCM 4839</strain>
    </source>
</reference>
<evidence type="ECO:0000256" key="10">
    <source>
        <dbReference type="ARBA" id="ARBA00022833"/>
    </source>
</evidence>
<proteinExistence type="inferred from homology"/>
<comment type="cofactor">
    <cofactor evidence="1">
        <name>Zn(2+)</name>
        <dbReference type="ChEBI" id="CHEBI:29105"/>
    </cofactor>
</comment>
<dbReference type="SUPFAM" id="SSF51726">
    <property type="entry name" value="UROD/MetE-like"/>
    <property type="match status" value="2"/>
</dbReference>
<evidence type="ECO:0000256" key="4">
    <source>
        <dbReference type="ARBA" id="ARBA00009553"/>
    </source>
</evidence>
<feature type="domain" description="Cobalamin-independent methionine synthase MetE N-terminal" evidence="13">
    <location>
        <begin position="10"/>
        <end position="315"/>
    </location>
</feature>
<protein>
    <recommendedName>
        <fullName evidence="5">5-methyltetrahydropteroyltriglutamate--homocysteine S-methyltransferase</fullName>
        <ecNumber evidence="5">2.1.1.14</ecNumber>
    </recommendedName>
</protein>
<dbReference type="RefSeq" id="WP_204819379.1">
    <property type="nucleotide sequence ID" value="NZ_JANHOF010000003.1"/>
</dbReference>
<dbReference type="EMBL" id="JBHLVF010000017">
    <property type="protein sequence ID" value="MFC0392270.1"/>
    <property type="molecule type" value="Genomic_DNA"/>
</dbReference>
<keyword evidence="6" id="KW-0489">Methyltransferase</keyword>
<evidence type="ECO:0000256" key="11">
    <source>
        <dbReference type="ARBA" id="ARBA00023167"/>
    </source>
</evidence>
<comment type="pathway">
    <text evidence="3">Amino-acid biosynthesis; L-methionine biosynthesis via de novo pathway; L-methionine from L-homocysteine (MetE route): step 1/1.</text>
</comment>
<dbReference type="Gene3D" id="3.20.20.210">
    <property type="match status" value="2"/>
</dbReference>
<comment type="similarity">
    <text evidence="4">Belongs to the vitamin-B12 independent methionine synthase family.</text>
</comment>
<keyword evidence="10" id="KW-0862">Zinc</keyword>
<comment type="caution">
    <text evidence="14">The sequence shown here is derived from an EMBL/GenBank/DDBJ whole genome shotgun (WGS) entry which is preliminary data.</text>
</comment>
<evidence type="ECO:0000256" key="2">
    <source>
        <dbReference type="ARBA" id="ARBA00002777"/>
    </source>
</evidence>
<keyword evidence="9" id="KW-0479">Metal-binding</keyword>
<evidence type="ECO:0000256" key="6">
    <source>
        <dbReference type="ARBA" id="ARBA00022603"/>
    </source>
</evidence>
<comment type="function">
    <text evidence="2">Catalyzes the transfer of a methyl group from 5-methyltetrahydrofolate to homocysteine resulting in methionine formation.</text>
</comment>
<evidence type="ECO:0000256" key="9">
    <source>
        <dbReference type="ARBA" id="ARBA00022723"/>
    </source>
</evidence>
<dbReference type="EC" id="2.1.1.14" evidence="5"/>
<keyword evidence="7" id="KW-0028">Amino-acid biosynthesis</keyword>
<evidence type="ECO:0000259" key="13">
    <source>
        <dbReference type="Pfam" id="PF08267"/>
    </source>
</evidence>
<dbReference type="CDD" id="cd03312">
    <property type="entry name" value="CIMS_N_terminal_like"/>
    <property type="match status" value="1"/>
</dbReference>
<dbReference type="InterPro" id="IPR013215">
    <property type="entry name" value="Cbl-indep_Met_Synth_N"/>
</dbReference>
<keyword evidence="8" id="KW-0808">Transferase</keyword>
<sequence>MSVGNKGVVANLGYPRIGEHCQWKEVLEQFWAGHISQSELHRTMRALRLQHINKQAAAGVGIIPVGDFSLYDHVLDHSIAFGLIPERYSSLRGADSLHLYYAMAKGTEHSAACETASWFDTNYHYVVPEWVKGFTPQLCRNHWLEHIQEAPAPLRAALRPVMIGPYSFTKLIKGLPGGQFESVLRSFIPVYAELLDQLSTSGIEWVQIDEPALSQNMNRVDYELLQDIYGALGSSTRGIKLMLQTYFGAASEPARLFQLPVDGIGLDFVHDQGVHGKAIAELGFPQDKVLGVGIVDGSNIWRTDLSVAWAVLDGLIRTVPAERLLLQPSCSLLHVPVTLRNESKLPHLVRLSLAFADEKLAELAVLSRGLREGRRSIALDMSDNALTLQALAESPSRNRIASGLEDASQHIGIGSIPSRLFEEQQHAQEMTGQYFGRLARAADGQEALDSGSLLEWLGRQLDGYLFTANGWTQRTGASCVKQPIIYGDIVRIAPTDTLETNTPPALTSTLFKGMLTGPLTMLRGAFTRTDIPQHETAIQLAIAIHSIVKQFDSYGSMRADEPKPRGVTSIKLGNWDTYLHWGAEAFLQDSSDKRDSKLSHKKLQQHGFAAEVRVI</sequence>
<keyword evidence="15" id="KW-1185">Reference proteome</keyword>
<feature type="domain" description="Cobalamin-independent methionine synthase MetE C-terminal/archaeal" evidence="12">
    <location>
        <begin position="453"/>
        <end position="591"/>
    </location>
</feature>
<accession>A0ABV6J8Q3</accession>
<organism evidence="14 15">
    <name type="scientific">Paenibacillus mendelii</name>
    <dbReference type="NCBI Taxonomy" id="206163"/>
    <lineage>
        <taxon>Bacteria</taxon>
        <taxon>Bacillati</taxon>
        <taxon>Bacillota</taxon>
        <taxon>Bacilli</taxon>
        <taxon>Bacillales</taxon>
        <taxon>Paenibacillaceae</taxon>
        <taxon>Paenibacillus</taxon>
    </lineage>
</organism>
<evidence type="ECO:0000256" key="3">
    <source>
        <dbReference type="ARBA" id="ARBA00004681"/>
    </source>
</evidence>
<dbReference type="Proteomes" id="UP001589818">
    <property type="component" value="Unassembled WGS sequence"/>
</dbReference>
<evidence type="ECO:0000256" key="1">
    <source>
        <dbReference type="ARBA" id="ARBA00001947"/>
    </source>
</evidence>
<evidence type="ECO:0000256" key="8">
    <source>
        <dbReference type="ARBA" id="ARBA00022679"/>
    </source>
</evidence>
<evidence type="ECO:0000313" key="14">
    <source>
        <dbReference type="EMBL" id="MFC0392270.1"/>
    </source>
</evidence>
<dbReference type="PANTHER" id="PTHR30519">
    <property type="entry name" value="5-METHYLTETRAHYDROPTEROYLTRIGLUTAMATE--HOMOCYSTEINE METHYLTRANSFERASE"/>
    <property type="match status" value="1"/>
</dbReference>
<dbReference type="Pfam" id="PF01717">
    <property type="entry name" value="Meth_synt_2"/>
    <property type="match status" value="1"/>
</dbReference>
<evidence type="ECO:0000256" key="5">
    <source>
        <dbReference type="ARBA" id="ARBA00012034"/>
    </source>
</evidence>